<gene>
    <name evidence="1" type="ORF">WK57_19260</name>
</gene>
<dbReference type="Proteomes" id="UP000070119">
    <property type="component" value="Unassembled WGS sequence"/>
</dbReference>
<proteinExistence type="predicted"/>
<comment type="caution">
    <text evidence="1">The sequence shown here is derived from an EMBL/GenBank/DDBJ whole genome shotgun (WGS) entry which is preliminary data.</text>
</comment>
<protein>
    <submittedName>
        <fullName evidence="1">Uncharacterized protein</fullName>
    </submittedName>
</protein>
<evidence type="ECO:0000313" key="2">
    <source>
        <dbReference type="Proteomes" id="UP000070119"/>
    </source>
</evidence>
<organism evidence="1 2">
    <name type="scientific">Burkholderia ubonensis</name>
    <dbReference type="NCBI Taxonomy" id="101571"/>
    <lineage>
        <taxon>Bacteria</taxon>
        <taxon>Pseudomonadati</taxon>
        <taxon>Pseudomonadota</taxon>
        <taxon>Betaproteobacteria</taxon>
        <taxon>Burkholderiales</taxon>
        <taxon>Burkholderiaceae</taxon>
        <taxon>Burkholderia</taxon>
        <taxon>Burkholderia cepacia complex</taxon>
    </lineage>
</organism>
<sequence length="240" mass="25649">MVDKVFLNDEENPGVWPETTYILYYKPSYLLVGGIWQEEKAFVANVKVLIKNSVASEWPAIGVQAAIRTSGDDIGEANGAAYITRDGRNGSCDVVKEPETSAPPLPIQIKVSAPDWNLGELPQGNATKTFTNSAEQLCFTYTGTAVGGKLFVINAGSANGVSGNRYRLKHLEDPTQTVPYKVTLDSGTAKLSLPNGSNTALALNSSGKTCFAPTFETSVGGRVKDGDYVDTLTFTVVTKT</sequence>
<evidence type="ECO:0000313" key="1">
    <source>
        <dbReference type="EMBL" id="KWZ57638.1"/>
    </source>
</evidence>
<dbReference type="AlphaFoldDB" id="A0AA40R832"/>
<accession>A0AA40R832</accession>
<name>A0AA40R832_9BURK</name>
<dbReference type="EMBL" id="LNJU01000004">
    <property type="protein sequence ID" value="KWZ57638.1"/>
    <property type="molecule type" value="Genomic_DNA"/>
</dbReference>
<reference evidence="1 2" key="1">
    <citation type="submission" date="2015-11" db="EMBL/GenBank/DDBJ databases">
        <authorList>
            <person name="Sahl J."/>
            <person name="Wagner D."/>
            <person name="Keim P."/>
        </authorList>
    </citation>
    <scope>NUCLEOTIDE SEQUENCE [LARGE SCALE GENOMIC DNA]</scope>
    <source>
        <strain evidence="1 2">MSMB1157</strain>
    </source>
</reference>